<keyword evidence="4" id="KW-0813">Transport</keyword>
<dbReference type="GO" id="GO:0005524">
    <property type="term" value="F:ATP binding"/>
    <property type="evidence" value="ECO:0007669"/>
    <property type="project" value="UniProtKB-KW"/>
</dbReference>
<protein>
    <submittedName>
        <fullName evidence="4">ABC-type sugar transport system, ATPase component</fullName>
    </submittedName>
</protein>
<dbReference type="InterPro" id="IPR003593">
    <property type="entry name" value="AAA+_ATPase"/>
</dbReference>
<evidence type="ECO:0000259" key="3">
    <source>
        <dbReference type="PROSITE" id="PS50893"/>
    </source>
</evidence>
<dbReference type="Gene3D" id="3.40.50.300">
    <property type="entry name" value="P-loop containing nucleotide triphosphate hydrolases"/>
    <property type="match status" value="2"/>
</dbReference>
<sequence>MDEKNYMLRMEGISKDFFGNQVLKDVTLRVGKGEIVGLVGENGAGKSTLMNILFGLPVINQTGGYQGKIYLEDKEVNFASPFEAIEAGIGMVHQEFILIPGFTATENILLNRESTKYNIFVEVFGERLKTLNREEMHKRAISAIEKLEVQLNPDMLVSEMPVGHRQFTEIAREMDRKSTKLLVLDEPTAVLTESEAETMLKAARKLANLGLSVIFISHRLSEVLAISDRLIILRDGQVVRELESSSTTPREVASLMVGREIKEDLSKKSIEFKKPEIVLEIKDLWVDMPGEQVNGVDLQVSKGEILGIGGLAGQGKLGIANGIMGLFPAEGEVFYKGERLPLNNPVGVLSKGIAFVSEDRRGVGLLLDEPIDLNIVFTAMQIQGRFIKKLMGGLIKWRDDKEIARVAREYVDSLQIKCVSEKQNAKELSGGNQQKVCLAKAFVLEPDFLFVSEPTRGIDVGAKSVVLETLKRQNREHGTTIVMTSSELEELRSICDRIAIVSEGKIVGILPPTADPADFGLLMLGEQKEVKAGV</sequence>
<dbReference type="InterPro" id="IPR017871">
    <property type="entry name" value="ABC_transporter-like_CS"/>
</dbReference>
<dbReference type="InterPro" id="IPR027417">
    <property type="entry name" value="P-loop_NTPase"/>
</dbReference>
<keyword evidence="1" id="KW-0547">Nucleotide-binding</keyword>
<dbReference type="SUPFAM" id="SSF52540">
    <property type="entry name" value="P-loop containing nucleoside triphosphate hydrolases"/>
    <property type="match status" value="2"/>
</dbReference>
<evidence type="ECO:0000313" key="5">
    <source>
        <dbReference type="Proteomes" id="UP000250796"/>
    </source>
</evidence>
<keyword evidence="4" id="KW-0762">Sugar transport</keyword>
<dbReference type="KEGG" id="minf:MESINF_0051"/>
<dbReference type="CDD" id="cd03215">
    <property type="entry name" value="ABC_Carb_Monos_II"/>
    <property type="match status" value="1"/>
</dbReference>
<proteinExistence type="predicted"/>
<dbReference type="InterPro" id="IPR003439">
    <property type="entry name" value="ABC_transporter-like_ATP-bd"/>
</dbReference>
<dbReference type="PANTHER" id="PTHR43790">
    <property type="entry name" value="CARBOHYDRATE TRANSPORT ATP-BINDING PROTEIN MG119-RELATED"/>
    <property type="match status" value="1"/>
</dbReference>
<dbReference type="GO" id="GO:0016887">
    <property type="term" value="F:ATP hydrolysis activity"/>
    <property type="evidence" value="ECO:0007669"/>
    <property type="project" value="InterPro"/>
</dbReference>
<dbReference type="RefSeq" id="WP_169697963.1">
    <property type="nucleotide sequence ID" value="NZ_LS974202.1"/>
</dbReference>
<dbReference type="PROSITE" id="PS50893">
    <property type="entry name" value="ABC_TRANSPORTER_2"/>
    <property type="match status" value="2"/>
</dbReference>
<evidence type="ECO:0000256" key="2">
    <source>
        <dbReference type="ARBA" id="ARBA00022840"/>
    </source>
</evidence>
<evidence type="ECO:0000256" key="1">
    <source>
        <dbReference type="ARBA" id="ARBA00022741"/>
    </source>
</evidence>
<dbReference type="PROSITE" id="PS00211">
    <property type="entry name" value="ABC_TRANSPORTER_1"/>
    <property type="match status" value="1"/>
</dbReference>
<dbReference type="CDD" id="cd03216">
    <property type="entry name" value="ABC_Carb_Monos_I"/>
    <property type="match status" value="1"/>
</dbReference>
<feature type="domain" description="ABC transporter" evidence="3">
    <location>
        <begin position="8"/>
        <end position="260"/>
    </location>
</feature>
<keyword evidence="5" id="KW-1185">Reference proteome</keyword>
<reference evidence="4 5" key="1">
    <citation type="submission" date="2017-01" db="EMBL/GenBank/DDBJ databases">
        <authorList>
            <person name="Erauso G."/>
        </authorList>
    </citation>
    <scope>NUCLEOTIDE SEQUENCE [LARGE SCALE GENOMIC DNA]</scope>
    <source>
        <strain evidence="4">MESINF1</strain>
    </source>
</reference>
<organism evidence="4 5">
    <name type="scientific">Mesotoga infera</name>
    <dbReference type="NCBI Taxonomy" id="1236046"/>
    <lineage>
        <taxon>Bacteria</taxon>
        <taxon>Thermotogati</taxon>
        <taxon>Thermotogota</taxon>
        <taxon>Thermotogae</taxon>
        <taxon>Kosmotogales</taxon>
        <taxon>Kosmotogaceae</taxon>
        <taxon>Mesotoga</taxon>
    </lineage>
</organism>
<feature type="domain" description="ABC transporter" evidence="3">
    <location>
        <begin position="272"/>
        <end position="528"/>
    </location>
</feature>
<keyword evidence="2" id="KW-0067">ATP-binding</keyword>
<dbReference type="Pfam" id="PF00005">
    <property type="entry name" value="ABC_tran"/>
    <property type="match status" value="2"/>
</dbReference>
<accession>A0A7Z7LD75</accession>
<dbReference type="Proteomes" id="UP000250796">
    <property type="component" value="Chromosome MESINF"/>
</dbReference>
<evidence type="ECO:0000313" key="4">
    <source>
        <dbReference type="EMBL" id="SSC11500.1"/>
    </source>
</evidence>
<gene>
    <name evidence="4" type="ORF">MESINF_0051</name>
</gene>
<dbReference type="SMART" id="SM00382">
    <property type="entry name" value="AAA"/>
    <property type="match status" value="2"/>
</dbReference>
<dbReference type="InterPro" id="IPR050107">
    <property type="entry name" value="ABC_carbohydrate_import_ATPase"/>
</dbReference>
<name>A0A7Z7LD75_9BACT</name>
<dbReference type="AlphaFoldDB" id="A0A7Z7LD75"/>
<dbReference type="PANTHER" id="PTHR43790:SF4">
    <property type="entry name" value="GUANOSINE IMPORT ATP-BINDING PROTEIN NUPO"/>
    <property type="match status" value="1"/>
</dbReference>
<dbReference type="EMBL" id="LS974202">
    <property type="protein sequence ID" value="SSC11500.1"/>
    <property type="molecule type" value="Genomic_DNA"/>
</dbReference>